<organism evidence="1 2">
    <name type="scientific">Trachymyrmex cornetzi</name>
    <dbReference type="NCBI Taxonomy" id="471704"/>
    <lineage>
        <taxon>Eukaryota</taxon>
        <taxon>Metazoa</taxon>
        <taxon>Ecdysozoa</taxon>
        <taxon>Arthropoda</taxon>
        <taxon>Hexapoda</taxon>
        <taxon>Insecta</taxon>
        <taxon>Pterygota</taxon>
        <taxon>Neoptera</taxon>
        <taxon>Endopterygota</taxon>
        <taxon>Hymenoptera</taxon>
        <taxon>Apocrita</taxon>
        <taxon>Aculeata</taxon>
        <taxon>Formicoidea</taxon>
        <taxon>Formicidae</taxon>
        <taxon>Myrmicinae</taxon>
        <taxon>Trachymyrmex</taxon>
    </lineage>
</organism>
<dbReference type="Proteomes" id="UP000078492">
    <property type="component" value="Unassembled WGS sequence"/>
</dbReference>
<dbReference type="PANTHER" id="PTHR45749">
    <property type="match status" value="1"/>
</dbReference>
<evidence type="ECO:0000313" key="2">
    <source>
        <dbReference type="Proteomes" id="UP000078492"/>
    </source>
</evidence>
<protein>
    <submittedName>
        <fullName evidence="1">Zinc finger MYM-type protein 1</fullName>
    </submittedName>
</protein>
<accession>A0A151J7M2</accession>
<dbReference type="InterPro" id="IPR012337">
    <property type="entry name" value="RNaseH-like_sf"/>
</dbReference>
<sequence length="540" mass="62493">MKKCLLSFLDQSNERFPVSLLFKNLPNGEKVERNWLIWNRSKSAFFCLPCRLFTINTMNRSYLCSPGGYSKNLVWKKLYERLQSHENNKDHIQCYVKWRGMEMSIRNESSIDKLLCEQIKGEVKKWQEILTRILDTILFLGIGKRNNGNFLGILELISHYDPVLREHLEKVKTSQQLHQRPQCHYLSPDIQNEFIDLCARHVVSAILKEREKAKYYSLIVDVTPDSAHVEQTTFILKNNIPLTECRGQGYDNGSNMKSDYKGAQSYIIRDNSLAVYSPCSGHSLNLCGVDSAEYCSKAITFFGVVQKCYAIFSSSPQRWEILKNKIESSLHSLSEMRWSAKIDAVKPFANHLQSALEDLKTLNLTAETRSDVDGIQKYISKFECILMASIWSKILNAINEKSTVLQTRNATIDVEVENLESLFLDMQLIRNQWNAILREQEKINELRHFPKVRIKIPPVQLLLTKKPIFKLYKLMNNAVFGKTMENVRNHVDVKLITKWNGRYGAEALIAKPNFHSRSVFAENLIAVELRKLEVKFNKTI</sequence>
<dbReference type="AlphaFoldDB" id="A0A151J7M2"/>
<gene>
    <name evidence="1" type="ORF">ALC57_08272</name>
</gene>
<dbReference type="STRING" id="471704.A0A151J7M2"/>
<proteinExistence type="predicted"/>
<dbReference type="SUPFAM" id="SSF53098">
    <property type="entry name" value="Ribonuclease H-like"/>
    <property type="match status" value="1"/>
</dbReference>
<name>A0A151J7M2_9HYME</name>
<evidence type="ECO:0000313" key="1">
    <source>
        <dbReference type="EMBL" id="KYN19390.1"/>
    </source>
</evidence>
<reference evidence="1 2" key="1">
    <citation type="submission" date="2015-09" db="EMBL/GenBank/DDBJ databases">
        <title>Trachymyrmex cornetzi WGS genome.</title>
        <authorList>
            <person name="Nygaard S."/>
            <person name="Hu H."/>
            <person name="Boomsma J."/>
            <person name="Zhang G."/>
        </authorList>
    </citation>
    <scope>NUCLEOTIDE SEQUENCE [LARGE SCALE GENOMIC DNA]</scope>
    <source>
        <strain evidence="1">Tcor2-1</strain>
        <tissue evidence="1">Whole body</tissue>
    </source>
</reference>
<keyword evidence="2" id="KW-1185">Reference proteome</keyword>
<dbReference type="EMBL" id="KQ979731">
    <property type="protein sequence ID" value="KYN19390.1"/>
    <property type="molecule type" value="Genomic_DNA"/>
</dbReference>
<dbReference type="PANTHER" id="PTHR45749:SF33">
    <property type="entry name" value="ZINC FINGER MYM-TYPE PROTEIN 1"/>
    <property type="match status" value="1"/>
</dbReference>